<dbReference type="EMBL" id="JAMYWD010000001">
    <property type="protein sequence ID" value="KAJ4980360.1"/>
    <property type="molecule type" value="Genomic_DNA"/>
</dbReference>
<dbReference type="OrthoDB" id="206201at2759"/>
<dbReference type="AlphaFoldDB" id="A0A9Q0L154"/>
<protein>
    <recommendedName>
        <fullName evidence="15">Subtilisin-like protease SBT2.4</fullName>
    </recommendedName>
</protein>
<evidence type="ECO:0000259" key="12">
    <source>
        <dbReference type="Pfam" id="PF17766"/>
    </source>
</evidence>
<feature type="domain" description="Inhibitor I9" evidence="11">
    <location>
        <begin position="66"/>
        <end position="130"/>
    </location>
</feature>
<evidence type="ECO:0000256" key="3">
    <source>
        <dbReference type="ARBA" id="ARBA00022670"/>
    </source>
</evidence>
<dbReference type="InterPro" id="IPR036852">
    <property type="entry name" value="Peptidase_S8/S53_dom_sf"/>
</dbReference>
<dbReference type="PROSITE" id="PS00137">
    <property type="entry name" value="SUBTILASE_HIS"/>
    <property type="match status" value="1"/>
</dbReference>
<dbReference type="GO" id="GO:0005576">
    <property type="term" value="C:extracellular region"/>
    <property type="evidence" value="ECO:0007669"/>
    <property type="project" value="UniProtKB-SubCell"/>
</dbReference>
<feature type="active site" description="Charge relay system" evidence="8 9">
    <location>
        <position position="240"/>
    </location>
</feature>
<dbReference type="Gene3D" id="3.30.70.80">
    <property type="entry name" value="Peptidase S8 propeptide/proteinase inhibitor I9"/>
    <property type="match status" value="1"/>
</dbReference>
<evidence type="ECO:0000256" key="8">
    <source>
        <dbReference type="PIRSR" id="PIRSR615500-1"/>
    </source>
</evidence>
<gene>
    <name evidence="13" type="ORF">NE237_031197</name>
</gene>
<organism evidence="13 14">
    <name type="scientific">Protea cynaroides</name>
    <dbReference type="NCBI Taxonomy" id="273540"/>
    <lineage>
        <taxon>Eukaryota</taxon>
        <taxon>Viridiplantae</taxon>
        <taxon>Streptophyta</taxon>
        <taxon>Embryophyta</taxon>
        <taxon>Tracheophyta</taxon>
        <taxon>Spermatophyta</taxon>
        <taxon>Magnoliopsida</taxon>
        <taxon>Proteales</taxon>
        <taxon>Proteaceae</taxon>
        <taxon>Protea</taxon>
    </lineage>
</organism>
<dbReference type="InterPro" id="IPR034197">
    <property type="entry name" value="Peptidases_S8_3"/>
</dbReference>
<dbReference type="Gene3D" id="3.40.50.200">
    <property type="entry name" value="Peptidase S8/S53 domain"/>
    <property type="match status" value="1"/>
</dbReference>
<evidence type="ECO:0000313" key="13">
    <source>
        <dbReference type="EMBL" id="KAJ4980360.1"/>
    </source>
</evidence>
<dbReference type="InterPro" id="IPR022398">
    <property type="entry name" value="Peptidase_S8_His-AS"/>
</dbReference>
<comment type="similarity">
    <text evidence="2 9">Belongs to the peptidase S8 family.</text>
</comment>
<evidence type="ECO:0000259" key="10">
    <source>
        <dbReference type="Pfam" id="PF00082"/>
    </source>
</evidence>
<accession>A0A9Q0L154</accession>
<dbReference type="PROSITE" id="PS00136">
    <property type="entry name" value="SUBTILASE_ASP"/>
    <property type="match status" value="1"/>
</dbReference>
<dbReference type="InterPro" id="IPR023827">
    <property type="entry name" value="Peptidase_S8_Asp-AS"/>
</dbReference>
<evidence type="ECO:0000256" key="9">
    <source>
        <dbReference type="PROSITE-ProRule" id="PRU01240"/>
    </source>
</evidence>
<feature type="domain" description="Subtilisin-like protease fibronectin type-III" evidence="12">
    <location>
        <begin position="628"/>
        <end position="724"/>
    </location>
</feature>
<evidence type="ECO:0000256" key="6">
    <source>
        <dbReference type="ARBA" id="ARBA00022825"/>
    </source>
</evidence>
<dbReference type="GO" id="GO:0004252">
    <property type="term" value="F:serine-type endopeptidase activity"/>
    <property type="evidence" value="ECO:0007669"/>
    <property type="project" value="UniProtKB-UniRule"/>
</dbReference>
<dbReference type="GO" id="GO:0006508">
    <property type="term" value="P:proteolysis"/>
    <property type="evidence" value="ECO:0007669"/>
    <property type="project" value="UniProtKB-KW"/>
</dbReference>
<keyword evidence="6 9" id="KW-0720">Serine protease</keyword>
<dbReference type="Proteomes" id="UP001141806">
    <property type="component" value="Unassembled WGS sequence"/>
</dbReference>
<evidence type="ECO:0000259" key="11">
    <source>
        <dbReference type="Pfam" id="PF05922"/>
    </source>
</evidence>
<evidence type="ECO:0000256" key="5">
    <source>
        <dbReference type="ARBA" id="ARBA00022801"/>
    </source>
</evidence>
<evidence type="ECO:0000256" key="1">
    <source>
        <dbReference type="ARBA" id="ARBA00004613"/>
    </source>
</evidence>
<dbReference type="PROSITE" id="PS51892">
    <property type="entry name" value="SUBTILASE"/>
    <property type="match status" value="1"/>
</dbReference>
<reference evidence="13" key="1">
    <citation type="journal article" date="2023" name="Plant J.">
        <title>The genome of the king protea, Protea cynaroides.</title>
        <authorList>
            <person name="Chang J."/>
            <person name="Duong T.A."/>
            <person name="Schoeman C."/>
            <person name="Ma X."/>
            <person name="Roodt D."/>
            <person name="Barker N."/>
            <person name="Li Z."/>
            <person name="Van de Peer Y."/>
            <person name="Mizrachi E."/>
        </authorList>
    </citation>
    <scope>NUCLEOTIDE SEQUENCE</scope>
    <source>
        <tissue evidence="13">Young leaves</tissue>
    </source>
</reference>
<dbReference type="Pfam" id="PF17766">
    <property type="entry name" value="fn3_6"/>
    <property type="match status" value="1"/>
</dbReference>
<dbReference type="InterPro" id="IPR000209">
    <property type="entry name" value="Peptidase_S8/S53_dom"/>
</dbReference>
<dbReference type="InterPro" id="IPR045051">
    <property type="entry name" value="SBT"/>
</dbReference>
<dbReference type="Pfam" id="PF05922">
    <property type="entry name" value="Inhibitor_I9"/>
    <property type="match status" value="1"/>
</dbReference>
<dbReference type="InterPro" id="IPR010259">
    <property type="entry name" value="S8pro/Inhibitor_I9"/>
</dbReference>
<evidence type="ECO:0000256" key="2">
    <source>
        <dbReference type="ARBA" id="ARBA00011073"/>
    </source>
</evidence>
<keyword evidence="5 9" id="KW-0378">Hydrolase</keyword>
<comment type="subcellular location">
    <subcellularLocation>
        <location evidence="1">Secreted</location>
    </subcellularLocation>
</comment>
<dbReference type="InterPro" id="IPR041469">
    <property type="entry name" value="Subtilisin-like_FN3"/>
</dbReference>
<dbReference type="Pfam" id="PF00082">
    <property type="entry name" value="Peptidase_S8"/>
    <property type="match status" value="1"/>
</dbReference>
<dbReference type="Gene3D" id="2.60.40.2310">
    <property type="match status" value="1"/>
</dbReference>
<feature type="active site" description="Charge relay system" evidence="8 9">
    <location>
        <position position="165"/>
    </location>
</feature>
<keyword evidence="7" id="KW-0325">Glycoprotein</keyword>
<dbReference type="InterPro" id="IPR037045">
    <property type="entry name" value="S8pro/Inhibitor_I9_sf"/>
</dbReference>
<comment type="caution">
    <text evidence="13">The sequence shown here is derived from an EMBL/GenBank/DDBJ whole genome shotgun (WGS) entry which is preliminary data.</text>
</comment>
<keyword evidence="14" id="KW-1185">Reference proteome</keyword>
<dbReference type="SUPFAM" id="SSF52743">
    <property type="entry name" value="Subtilisin-like"/>
    <property type="match status" value="1"/>
</dbReference>
<feature type="active site" description="Charge relay system" evidence="8 9">
    <location>
        <position position="511"/>
    </location>
</feature>
<keyword evidence="4" id="KW-0732">Signal</keyword>
<evidence type="ECO:0000256" key="7">
    <source>
        <dbReference type="ARBA" id="ARBA00023180"/>
    </source>
</evidence>
<evidence type="ECO:0000256" key="4">
    <source>
        <dbReference type="ARBA" id="ARBA00022729"/>
    </source>
</evidence>
<proteinExistence type="inferred from homology"/>
<feature type="domain" description="Peptidase S8/S53" evidence="10">
    <location>
        <begin position="156"/>
        <end position="552"/>
    </location>
</feature>
<name>A0A9Q0L154_9MAGN</name>
<dbReference type="CDD" id="cd04852">
    <property type="entry name" value="Peptidases_S8_3"/>
    <property type="match status" value="1"/>
</dbReference>
<keyword evidence="3 9" id="KW-0645">Protease</keyword>
<dbReference type="PRINTS" id="PR00723">
    <property type="entry name" value="SUBTILISIN"/>
</dbReference>
<evidence type="ECO:0008006" key="15">
    <source>
        <dbReference type="Google" id="ProtNLM"/>
    </source>
</evidence>
<dbReference type="InterPro" id="IPR015500">
    <property type="entry name" value="Peptidase_S8_subtilisin-rel"/>
</dbReference>
<evidence type="ECO:0000313" key="14">
    <source>
        <dbReference type="Proteomes" id="UP001141806"/>
    </source>
</evidence>
<dbReference type="PANTHER" id="PTHR10795">
    <property type="entry name" value="PROPROTEIN CONVERTASE SUBTILISIN/KEXIN"/>
    <property type="match status" value="1"/>
</dbReference>
<sequence>MAMTLNVPASLSCRCAFLFISVIVFVAFPEQRAIYLVLMEGEPTAFHGAELFRGDNHDPNSKAYRAHAKHLVDSHDQLLQNTLEVGSYKKLHSFKHIVNGFAIHTTPSQAKKLELATGVTMVEEDRGVNLMTTYTPQFLELPKGVWTQEGGAKHAGEDLVVGFVDTGIDPMHPSFAYDPLHPYKSKPPRFSGDCETGPRFPAISCNGKIVSARYFSAGAQSIVTLNTSVDFLSPFDAVGHGSHVASIAAGNHGVPVVVNGFFYGLASGMAPRARIAVYKAIFPSIGTMADVVAAIDQAVLDQVDILVLSIGPDSPPEDKPIFLNMFEITMLFARRAGIFVVQAAGNQGPTPSSILSFSPWIMSVAACNTDRSFPGKLVLGDGRIINGVGLSEPIPFVVPGIMIPKVADVQILLSYYEHRTQRDHSGHVIKYNGRAAIGEGRVATFKGRAPIVSRFSSRGPDIMDSSRRNLADVLKPDILAPGHLVWAAWSPMSISEPFLNGYNFALLSGTSMATPHVGGVAALIKQHNPSWTPSMIASAISTTASRYDNYGEHIMAEGADVTSLYPSTPFDFGAGFINPTHALDPGLVFPSGFEDYVNFLCSLPNTNLSVVEALTGRSCSHSLLHSYDLNLPSITIPRLIISQQMVIRRSVKNIESKPETYLSSVLQPRGVEVTVNPPQFTVDPQGTQDLKVTLNGTQALNSFSFGEIVLTGNLDHIVRIPLSVFYFSSVLENN</sequence>